<dbReference type="PRINTS" id="PR00084">
    <property type="entry name" value="MTLDHDRGNASE"/>
</dbReference>
<dbReference type="Proteomes" id="UP000250197">
    <property type="component" value="Chromosome"/>
</dbReference>
<evidence type="ECO:0000256" key="4">
    <source>
        <dbReference type="ARBA" id="ARBA00023002"/>
    </source>
</evidence>
<dbReference type="EMBL" id="CP021252">
    <property type="protein sequence ID" value="ART21135.1"/>
    <property type="molecule type" value="Genomic_DNA"/>
</dbReference>
<dbReference type="RefSeq" id="WP_086891243.1">
    <property type="nucleotide sequence ID" value="NZ_CP021252.1"/>
</dbReference>
<organism evidence="9 10">
    <name type="scientific">Corynebacterium striatum</name>
    <dbReference type="NCBI Taxonomy" id="43770"/>
    <lineage>
        <taxon>Bacteria</taxon>
        <taxon>Bacillati</taxon>
        <taxon>Actinomycetota</taxon>
        <taxon>Actinomycetes</taxon>
        <taxon>Mycobacteriales</taxon>
        <taxon>Corynebacteriaceae</taxon>
        <taxon>Corynebacterium</taxon>
    </lineage>
</organism>
<dbReference type="InterPro" id="IPR050988">
    <property type="entry name" value="Mannitol_DH/Oxidoreductase"/>
</dbReference>
<evidence type="ECO:0000256" key="3">
    <source>
        <dbReference type="ARBA" id="ARBA00016219"/>
    </source>
</evidence>
<dbReference type="InterPro" id="IPR036291">
    <property type="entry name" value="NAD(P)-bd_dom_sf"/>
</dbReference>
<evidence type="ECO:0000256" key="5">
    <source>
        <dbReference type="ARBA" id="ARBA00023027"/>
    </source>
</evidence>
<dbReference type="GO" id="GO:0008926">
    <property type="term" value="F:mannitol-1-phosphate 5-dehydrogenase activity"/>
    <property type="evidence" value="ECO:0007669"/>
    <property type="project" value="UniProtKB-EC"/>
</dbReference>
<dbReference type="Gene3D" id="3.40.50.720">
    <property type="entry name" value="NAD(P)-binding Rossmann-like Domain"/>
    <property type="match status" value="1"/>
</dbReference>
<evidence type="ECO:0000259" key="8">
    <source>
        <dbReference type="Pfam" id="PF08125"/>
    </source>
</evidence>
<dbReference type="Gene3D" id="1.10.1040.10">
    <property type="entry name" value="N-(1-d-carboxylethyl)-l-norvaline Dehydrogenase, domain 2"/>
    <property type="match status" value="1"/>
</dbReference>
<dbReference type="KEGG" id="cstr:CBE89_06180"/>
<protein>
    <recommendedName>
        <fullName evidence="3">Mannitol-1-phosphate 5-dehydrogenase</fullName>
        <ecNumber evidence="2">1.1.1.17</ecNumber>
    </recommendedName>
</protein>
<evidence type="ECO:0000313" key="9">
    <source>
        <dbReference type="EMBL" id="ART21135.1"/>
    </source>
</evidence>
<accession>A0A2Z2J0V9</accession>
<dbReference type="AlphaFoldDB" id="A0A2Z2J0V9"/>
<feature type="domain" description="Mannitol dehydrogenase N-terminal" evidence="7">
    <location>
        <begin position="33"/>
        <end position="288"/>
    </location>
</feature>
<dbReference type="SUPFAM" id="SSF51735">
    <property type="entry name" value="NAD(P)-binding Rossmann-fold domains"/>
    <property type="match status" value="1"/>
</dbReference>
<dbReference type="PANTHER" id="PTHR43362:SF1">
    <property type="entry name" value="MANNITOL DEHYDROGENASE 2-RELATED"/>
    <property type="match status" value="1"/>
</dbReference>
<proteinExistence type="inferred from homology"/>
<keyword evidence="5" id="KW-0520">NAD</keyword>
<evidence type="ECO:0000256" key="1">
    <source>
        <dbReference type="ARBA" id="ARBA00006541"/>
    </source>
</evidence>
<comment type="catalytic activity">
    <reaction evidence="6">
        <text>D-mannitol 1-phosphate + NAD(+) = beta-D-fructose 6-phosphate + NADH + H(+)</text>
        <dbReference type="Rhea" id="RHEA:19661"/>
        <dbReference type="ChEBI" id="CHEBI:15378"/>
        <dbReference type="ChEBI" id="CHEBI:57540"/>
        <dbReference type="ChEBI" id="CHEBI:57634"/>
        <dbReference type="ChEBI" id="CHEBI:57945"/>
        <dbReference type="ChEBI" id="CHEBI:61381"/>
        <dbReference type="EC" id="1.1.1.17"/>
    </reaction>
</comment>
<dbReference type="GO" id="GO:0019594">
    <property type="term" value="P:mannitol metabolic process"/>
    <property type="evidence" value="ECO:0007669"/>
    <property type="project" value="InterPro"/>
</dbReference>
<evidence type="ECO:0000256" key="6">
    <source>
        <dbReference type="ARBA" id="ARBA00048615"/>
    </source>
</evidence>
<evidence type="ECO:0000313" key="10">
    <source>
        <dbReference type="Proteomes" id="UP000250197"/>
    </source>
</evidence>
<dbReference type="SUPFAM" id="SSF48179">
    <property type="entry name" value="6-phosphogluconate dehydrogenase C-terminal domain-like"/>
    <property type="match status" value="1"/>
</dbReference>
<reference evidence="9 10" key="1">
    <citation type="submission" date="2017-05" db="EMBL/GenBank/DDBJ databases">
        <title>Complete genome sequence of Corynebacterium striatum KC-Na-1 isolated from Neophocaena asiaeorientalis in Korea.</title>
        <authorList>
            <person name="Kim J.H."/>
            <person name="Lee K."/>
        </authorList>
    </citation>
    <scope>NUCLEOTIDE SEQUENCE [LARGE SCALE GENOMIC DNA]</scope>
    <source>
        <strain evidence="9 10">KC-Na-01</strain>
    </source>
</reference>
<evidence type="ECO:0000259" key="7">
    <source>
        <dbReference type="Pfam" id="PF01232"/>
    </source>
</evidence>
<comment type="similarity">
    <text evidence="1">Belongs to the mannitol dehydrogenase family.</text>
</comment>
<dbReference type="InterPro" id="IPR013328">
    <property type="entry name" value="6PGD_dom2"/>
</dbReference>
<keyword evidence="4" id="KW-0560">Oxidoreductase</keyword>
<gene>
    <name evidence="9" type="ORF">CBE89_06180</name>
</gene>
<dbReference type="InterPro" id="IPR008927">
    <property type="entry name" value="6-PGluconate_DH-like_C_sf"/>
</dbReference>
<dbReference type="InterPro" id="IPR000669">
    <property type="entry name" value="Mannitol_DH"/>
</dbReference>
<dbReference type="Pfam" id="PF01232">
    <property type="entry name" value="Mannitol_dh"/>
    <property type="match status" value="1"/>
</dbReference>
<dbReference type="Pfam" id="PF08125">
    <property type="entry name" value="Mannitol_dh_C"/>
    <property type="match status" value="1"/>
</dbReference>
<dbReference type="EC" id="1.1.1.17" evidence="2"/>
<name>A0A2Z2J0V9_CORST</name>
<dbReference type="InterPro" id="IPR013131">
    <property type="entry name" value="Mannitol_DH_N"/>
</dbReference>
<dbReference type="PANTHER" id="PTHR43362">
    <property type="entry name" value="MANNITOL DEHYDROGENASE DSF1-RELATED"/>
    <property type="match status" value="1"/>
</dbReference>
<dbReference type="InterPro" id="IPR023027">
    <property type="entry name" value="Mannitol_DH_CS"/>
</dbReference>
<feature type="domain" description="Mannitol dehydrogenase C-terminal" evidence="8">
    <location>
        <begin position="297"/>
        <end position="484"/>
    </location>
</feature>
<dbReference type="PROSITE" id="PS00974">
    <property type="entry name" value="MANNITOL_DHGENASE"/>
    <property type="match status" value="1"/>
</dbReference>
<dbReference type="InterPro" id="IPR013118">
    <property type="entry name" value="Mannitol_DH_C"/>
</dbReference>
<sequence>MSNLHLSNDALPQIAATTSVAVPEYDRSAITPGIIHFGVGGFHRAHQALYLDKLMRQGKALDFGIVGMGVMPSDARMRDALHSQDCLYTLTEKSPDGSENARVVGSIIDYVFAPDDPAHAVEVLASPEIKIVSLTVTEGGYNFDHVKGEFDLTNPHVSADIEVLKAGKTDALRTFYGLITAGLLARREAGTTPFTVMSCDNIQGNGEMAHKMFLAFAGAIDPQLAEWIEANVSFPNSMVDRITPETTDDDRKDITDKHGYVDEWPVVCEDFTQWVLEENFVNGRPHYEDVGIQVVDDVVPYELMKLRLLNASHQGLCYFGYLAGHRLVHDVMADQRFADFLLAYMEREGTPSLRPLPGVDLDAYHKELIARFGNVAVKDTVPRLCAESSDRIPKWLLPVVRENLASGNAPVTLSAAIVASWARYAEGVNEQGEPIAINDRMADRLKETAAHNHEDILAFLRDREIFGDLVDSPEFTQDYARVLHSLHEQGSIATLDMLLSELK</sequence>
<evidence type="ECO:0000256" key="2">
    <source>
        <dbReference type="ARBA" id="ARBA00012939"/>
    </source>
</evidence>